<dbReference type="Pfam" id="PF00069">
    <property type="entry name" value="Pkinase"/>
    <property type="match status" value="4"/>
</dbReference>
<dbReference type="PROSITE" id="PS50178">
    <property type="entry name" value="ZF_FYVE"/>
    <property type="match status" value="1"/>
</dbReference>
<feature type="binding site" evidence="11">
    <location>
        <position position="737"/>
    </location>
    <ligand>
        <name>ATP</name>
        <dbReference type="ChEBI" id="CHEBI:30616"/>
    </ligand>
</feature>
<dbReference type="Gene3D" id="1.10.510.10">
    <property type="entry name" value="Transferase(Phosphotransferase) domain 1"/>
    <property type="match status" value="4"/>
</dbReference>
<dbReference type="Pfam" id="PF13540">
    <property type="entry name" value="RCC1_2"/>
    <property type="match status" value="3"/>
</dbReference>
<dbReference type="PROSITE" id="PS00107">
    <property type="entry name" value="PROTEIN_KINASE_ATP"/>
    <property type="match status" value="3"/>
</dbReference>
<feature type="binding site" evidence="11">
    <location>
        <position position="312"/>
    </location>
    <ligand>
        <name>ATP</name>
        <dbReference type="ChEBI" id="CHEBI:30616"/>
    </ligand>
</feature>
<keyword evidence="7 11" id="KW-0067">ATP-binding</keyword>
<evidence type="ECO:0000313" key="14">
    <source>
        <dbReference type="EMBL" id="CAD7641204.1"/>
    </source>
</evidence>
<dbReference type="Gene3D" id="2.130.10.30">
    <property type="entry name" value="Regulator of chromosome condensation 1/beta-lactamase-inhibitor protein II"/>
    <property type="match status" value="3"/>
</dbReference>
<proteinExistence type="inferred from homology"/>
<dbReference type="PANTHER" id="PTHR11042">
    <property type="entry name" value="EUKARYOTIC TRANSLATION INITIATION FACTOR 2-ALPHA KINASE EIF2-ALPHA KINASE -RELATED"/>
    <property type="match status" value="1"/>
</dbReference>
<dbReference type="InterPro" id="IPR011011">
    <property type="entry name" value="Znf_FYVE_PHD"/>
</dbReference>
<dbReference type="OrthoDB" id="310217at2759"/>
<gene>
    <name evidence="14" type="ORF">ONB1V03_LOCUS2978</name>
</gene>
<dbReference type="SUPFAM" id="SSF50985">
    <property type="entry name" value="RCC1/BLIP-II"/>
    <property type="match status" value="3"/>
</dbReference>
<evidence type="ECO:0000256" key="3">
    <source>
        <dbReference type="ARBA" id="ARBA00022741"/>
    </source>
</evidence>
<feature type="repeat" description="RCC1" evidence="10">
    <location>
        <begin position="51"/>
        <end position="108"/>
    </location>
</feature>
<evidence type="ECO:0000313" key="15">
    <source>
        <dbReference type="Proteomes" id="UP000728032"/>
    </source>
</evidence>
<keyword evidence="5" id="KW-0418">Kinase</keyword>
<dbReference type="SUPFAM" id="SSF56112">
    <property type="entry name" value="Protein kinase-like (PK-like)"/>
    <property type="match status" value="4"/>
</dbReference>
<dbReference type="GO" id="GO:0005524">
    <property type="term" value="F:ATP binding"/>
    <property type="evidence" value="ECO:0007669"/>
    <property type="project" value="UniProtKB-UniRule"/>
</dbReference>
<feature type="repeat" description="RCC1" evidence="10">
    <location>
        <begin position="578"/>
        <end position="629"/>
    </location>
</feature>
<dbReference type="Pfam" id="PF00415">
    <property type="entry name" value="RCC1"/>
    <property type="match status" value="2"/>
</dbReference>
<evidence type="ECO:0000256" key="10">
    <source>
        <dbReference type="PROSITE-ProRule" id="PRU00235"/>
    </source>
</evidence>
<evidence type="ECO:0000259" key="13">
    <source>
        <dbReference type="PROSITE" id="PS50178"/>
    </source>
</evidence>
<evidence type="ECO:0000256" key="7">
    <source>
        <dbReference type="ARBA" id="ARBA00022840"/>
    </source>
</evidence>
<evidence type="ECO:0000259" key="12">
    <source>
        <dbReference type="PROSITE" id="PS50011"/>
    </source>
</evidence>
<dbReference type="EMBL" id="CAJPVJ010000791">
    <property type="protein sequence ID" value="CAG2163402.1"/>
    <property type="molecule type" value="Genomic_DNA"/>
</dbReference>
<keyword evidence="1" id="KW-0808">Transferase</keyword>
<dbReference type="SMART" id="SM00220">
    <property type="entry name" value="S_TKc"/>
    <property type="match status" value="3"/>
</dbReference>
<reference evidence="14" key="1">
    <citation type="submission" date="2020-11" db="EMBL/GenBank/DDBJ databases">
        <authorList>
            <person name="Tran Van P."/>
        </authorList>
    </citation>
    <scope>NUCLEOTIDE SEQUENCE</scope>
</reference>
<evidence type="ECO:0000256" key="1">
    <source>
        <dbReference type="ARBA" id="ARBA00022679"/>
    </source>
</evidence>
<feature type="repeat" description="RCC1" evidence="10">
    <location>
        <begin position="630"/>
        <end position="677"/>
    </location>
</feature>
<keyword evidence="3 11" id="KW-0547">Nucleotide-binding</keyword>
<feature type="binding site" evidence="11">
    <location>
        <position position="1149"/>
    </location>
    <ligand>
        <name>ATP</name>
        <dbReference type="ChEBI" id="CHEBI:30616"/>
    </ligand>
</feature>
<feature type="domain" description="Protein kinase" evidence="12">
    <location>
        <begin position="283"/>
        <end position="531"/>
    </location>
</feature>
<accession>A0A7R9LGM6</accession>
<evidence type="ECO:0000256" key="11">
    <source>
        <dbReference type="PROSITE-ProRule" id="PRU10141"/>
    </source>
</evidence>
<dbReference type="InterPro" id="IPR000306">
    <property type="entry name" value="Znf_FYVE"/>
</dbReference>
<evidence type="ECO:0000256" key="6">
    <source>
        <dbReference type="ARBA" id="ARBA00022833"/>
    </source>
</evidence>
<keyword evidence="15" id="KW-1185">Reference proteome</keyword>
<feature type="domain" description="FYVE-type" evidence="13">
    <location>
        <begin position="141"/>
        <end position="199"/>
    </location>
</feature>
<dbReference type="InterPro" id="IPR011009">
    <property type="entry name" value="Kinase-like_dom_sf"/>
</dbReference>
<dbReference type="SUPFAM" id="SSF57903">
    <property type="entry name" value="FYVE/PHD zinc finger"/>
    <property type="match status" value="1"/>
</dbReference>
<dbReference type="Pfam" id="PF01363">
    <property type="entry name" value="FYVE"/>
    <property type="match status" value="1"/>
</dbReference>
<dbReference type="PROSITE" id="PS50012">
    <property type="entry name" value="RCC1_3"/>
    <property type="match status" value="4"/>
</dbReference>
<dbReference type="InterPro" id="IPR050339">
    <property type="entry name" value="CC_SR_Kinase"/>
</dbReference>
<dbReference type="Gene3D" id="3.30.200.20">
    <property type="entry name" value="Phosphorylase Kinase, domain 1"/>
    <property type="match status" value="3"/>
</dbReference>
<dbReference type="InterPro" id="IPR013083">
    <property type="entry name" value="Znf_RING/FYVE/PHD"/>
</dbReference>
<dbReference type="EMBL" id="OC915616">
    <property type="protein sequence ID" value="CAD7641204.1"/>
    <property type="molecule type" value="Genomic_DNA"/>
</dbReference>
<evidence type="ECO:0000256" key="5">
    <source>
        <dbReference type="ARBA" id="ARBA00022777"/>
    </source>
</evidence>
<dbReference type="GO" id="GO:0008270">
    <property type="term" value="F:zinc ion binding"/>
    <property type="evidence" value="ECO:0007669"/>
    <property type="project" value="UniProtKB-KW"/>
</dbReference>
<evidence type="ECO:0000256" key="2">
    <source>
        <dbReference type="ARBA" id="ARBA00022723"/>
    </source>
</evidence>
<protein>
    <submittedName>
        <fullName evidence="14">Uncharacterized protein</fullName>
    </submittedName>
</protein>
<dbReference type="InterPro" id="IPR017441">
    <property type="entry name" value="Protein_kinase_ATP_BS"/>
</dbReference>
<feature type="repeat" description="RCC1" evidence="10">
    <location>
        <begin position="945"/>
        <end position="996"/>
    </location>
</feature>
<sequence>MLRTGSNTSGCLGLGHNNEVKTLQIIPQLSNKKIQQFINGYDFVLAINDMNHVFSWGHNDCGQLGRHTKRLLFLKTEYGNHKNISELNDKNITQICCGYQHSLALNTNGRVYAWGWNKWGQIGNNTDISAWTPFATESVGKLDGNCCHRCGTRFAWFHRKHRCHHCGQLFCDKCWAKGSTNPKYGLEKWFCDECYDMLSTAAKPADQIPIEGLSISSAQSSTYSGLNRKGSENKRLELALSQLEVESKDCMKMSRISNIMDKTSNVSSELGNNSFENNYINLFEELSTIGSGAFGKVYKVKHRFDEHIYAVKRILLNDSCDNYMKRILNEVKNLGKVRSEYCVHYYNSWPESKHLYIQMEFCSQNLRNILEMKPKILESVQYLHELNPQIIHRDLKPENTLIAHNVRNGRFVKLCDFGLATVHENTMNYNTYDKHTTGVGTTKYQAPEIAQGKAYGHKVDIYSLAIIGSELIDFDLFYFDPDNSESIYSGNEILNTKVKEFQNILQSMMLTPKWSQRPECSEVLAEYNEWSIDRNILANDPRFESTLSSSMKSHRVRMRGINYLTVDGNASRVSVLSICIYCMGYNQRGCLGLGHDIEVKTPQIIPQLCNQRIQQFINGNDFVLAINDLNHVFSGGHNDWGQLGRHYGNYENISQLNDKNITQISCGSFHSLVLTTNGQVYAWGNNDEEQIVSKVGNKLFESHYQNLFQELSAIGSGGFGTVFKVKRRFDEHIYAVKIIKLKDFSDEYMKSILKEVKNLLSVRSEYCVQYYNSWPESKHLYIQMEFCSQNLRNILEIKPKVFDRQLGDAMNCVEYYISCEIFRQILESVQYLHELNPQIIHRDLKPDNILITDNVRNGRFVKLCDFGLAVEHRSEYQSHSNNKGTPKYMAPELYQSKYTTKADIYSLGIISMELFGIYLVGNELAKYDNTIGNNKSNIIFVTNNDSVYGLGGNASGCLGLGHNNEVKTPQIIPQLCNQRIHRFINGWDFVLAINHTNQVFGWGGNYWGQSGRHETQSEHSMALTTDGQVYGWGRNSYGQIGNNTKCAQIWAPIELRFDNKHKIKTNIKSVEDNIGLIKAEVYKVPESEERELSVNLTDNITAVSSKLENYTFNSHYESLFIELSAIGSGGFGTVFKVKHRFDEHIYAVKRIEFKKSSDEYMKGILMEVKKLRKLNPDFVVQYITSWPENKHLFIQMEFCSQNLRNILDIKPKVFNRQSGVPMDCVEYYISCVIFRQILESVQYLHELNPQIIHRDLKPENILIAENIRNGIIHRDLKPENILIAENIRNGRFVKLCDFGLAVEHRSEYQSHSKNKGTPKYMAPELYQSKYTTKADIYSLGIISMELFDIFLDGSELDKYIDNLLHGYVANILPMFNTMVSFGPIIRPRCNEILNMSDKWSLSKDIIHSNISPGVL</sequence>
<dbReference type="Gene3D" id="3.30.40.10">
    <property type="entry name" value="Zinc/RING finger domain, C3HC4 (zinc finger)"/>
    <property type="match status" value="1"/>
</dbReference>
<dbReference type="SMART" id="SM00064">
    <property type="entry name" value="FYVE"/>
    <property type="match status" value="1"/>
</dbReference>
<dbReference type="InterPro" id="IPR000408">
    <property type="entry name" value="Reg_chr_condens"/>
</dbReference>
<dbReference type="PROSITE" id="PS50011">
    <property type="entry name" value="PROTEIN_KINASE_DOM"/>
    <property type="match status" value="3"/>
</dbReference>
<feature type="domain" description="Protein kinase" evidence="12">
    <location>
        <begin position="708"/>
        <end position="984"/>
    </location>
</feature>
<organism evidence="14">
    <name type="scientific">Oppiella nova</name>
    <dbReference type="NCBI Taxonomy" id="334625"/>
    <lineage>
        <taxon>Eukaryota</taxon>
        <taxon>Metazoa</taxon>
        <taxon>Ecdysozoa</taxon>
        <taxon>Arthropoda</taxon>
        <taxon>Chelicerata</taxon>
        <taxon>Arachnida</taxon>
        <taxon>Acari</taxon>
        <taxon>Acariformes</taxon>
        <taxon>Sarcoptiformes</taxon>
        <taxon>Oribatida</taxon>
        <taxon>Brachypylina</taxon>
        <taxon>Oppioidea</taxon>
        <taxon>Oppiidae</taxon>
        <taxon>Oppiella</taxon>
    </lineage>
</organism>
<dbReference type="InterPro" id="IPR008271">
    <property type="entry name" value="Ser/Thr_kinase_AS"/>
</dbReference>
<dbReference type="InterPro" id="IPR009091">
    <property type="entry name" value="RCC1/BLIP-II"/>
</dbReference>
<keyword evidence="4 9" id="KW-0863">Zinc-finger</keyword>
<dbReference type="GO" id="GO:0004672">
    <property type="term" value="F:protein kinase activity"/>
    <property type="evidence" value="ECO:0007669"/>
    <property type="project" value="InterPro"/>
</dbReference>
<dbReference type="InterPro" id="IPR000719">
    <property type="entry name" value="Prot_kinase_dom"/>
</dbReference>
<keyword evidence="6" id="KW-0862">Zinc</keyword>
<dbReference type="InterPro" id="IPR017455">
    <property type="entry name" value="Znf_FYVE-rel"/>
</dbReference>
<dbReference type="GO" id="GO:0005634">
    <property type="term" value="C:nucleus"/>
    <property type="evidence" value="ECO:0007669"/>
    <property type="project" value="TreeGrafter"/>
</dbReference>
<evidence type="ECO:0000256" key="4">
    <source>
        <dbReference type="ARBA" id="ARBA00022771"/>
    </source>
</evidence>
<name>A0A7R9LGM6_9ACAR</name>
<dbReference type="GO" id="GO:0005737">
    <property type="term" value="C:cytoplasm"/>
    <property type="evidence" value="ECO:0007669"/>
    <property type="project" value="TreeGrafter"/>
</dbReference>
<comment type="similarity">
    <text evidence="8">Belongs to the protein kinase superfamily. Ser/Thr protein kinase family. GCN2 subfamily.</text>
</comment>
<dbReference type="PROSITE" id="PS00108">
    <property type="entry name" value="PROTEIN_KINASE_ST"/>
    <property type="match status" value="4"/>
</dbReference>
<dbReference type="PROSITE" id="PS00626">
    <property type="entry name" value="RCC1_2"/>
    <property type="match status" value="2"/>
</dbReference>
<feature type="domain" description="Protein kinase" evidence="12">
    <location>
        <begin position="1120"/>
        <end position="1400"/>
    </location>
</feature>
<evidence type="ECO:0000256" key="8">
    <source>
        <dbReference type="ARBA" id="ARBA00037982"/>
    </source>
</evidence>
<keyword evidence="2" id="KW-0479">Metal-binding</keyword>
<evidence type="ECO:0000256" key="9">
    <source>
        <dbReference type="PROSITE-ProRule" id="PRU00091"/>
    </source>
</evidence>
<dbReference type="Proteomes" id="UP000728032">
    <property type="component" value="Unassembled WGS sequence"/>
</dbReference>